<accession>A0A6J6BRL4</accession>
<dbReference type="Gene3D" id="3.90.550.10">
    <property type="entry name" value="Spore Coat Polysaccharide Biosynthesis Protein SpsA, Chain A"/>
    <property type="match status" value="1"/>
</dbReference>
<dbReference type="SUPFAM" id="SSF53448">
    <property type="entry name" value="Nucleotide-diphospho-sugar transferases"/>
    <property type="match status" value="1"/>
</dbReference>
<feature type="domain" description="Glycosyltransferase 2-like" evidence="1">
    <location>
        <begin position="105"/>
        <end position="263"/>
    </location>
</feature>
<dbReference type="InterPro" id="IPR029044">
    <property type="entry name" value="Nucleotide-diphossugar_trans"/>
</dbReference>
<dbReference type="Pfam" id="PF00535">
    <property type="entry name" value="Glycos_transf_2"/>
    <property type="match status" value="1"/>
</dbReference>
<evidence type="ECO:0000313" key="2">
    <source>
        <dbReference type="EMBL" id="CAB4541741.1"/>
    </source>
</evidence>
<sequence>MKILRNGDSFRLRKYLKIISKKLHIYALLVRIYLHLDRLLKQFISTTKSFAFPGSEPLAIMGSDSTSRRAWNKKLNVLRKRKDFASPSRPADYKRSLYNGIDKVSVISSLYKSDEYLENWIINLKEQTIFDEVEIVIVSVNPSSFETDLLNAFSSQCSNVKIINIQERIGIYKAWNIAIKEATGNLITNANADDLRRFDSLEIQRSAFTQNPAIHITYQDFYISLARNATWHEIETINLFSRVPEVTFQILINGNNPPHNAPMWRKNLHDELGGFDETYLSSGDYEFWLRCVLAKKVFFNNGERHVSYFLNPKGMSTKRGGPGLDESLTIKNEYRKRADIKN</sequence>
<dbReference type="AlphaFoldDB" id="A0A6J6BRL4"/>
<name>A0A6J6BRL4_9ZZZZ</name>
<dbReference type="PANTHER" id="PTHR43685:SF11">
    <property type="entry name" value="GLYCOSYLTRANSFERASE TAGX-RELATED"/>
    <property type="match status" value="1"/>
</dbReference>
<protein>
    <submittedName>
        <fullName evidence="2">Unannotated protein</fullName>
    </submittedName>
</protein>
<dbReference type="InterPro" id="IPR001173">
    <property type="entry name" value="Glyco_trans_2-like"/>
</dbReference>
<reference evidence="2" key="1">
    <citation type="submission" date="2020-05" db="EMBL/GenBank/DDBJ databases">
        <authorList>
            <person name="Chiriac C."/>
            <person name="Salcher M."/>
            <person name="Ghai R."/>
            <person name="Kavagutti S V."/>
        </authorList>
    </citation>
    <scope>NUCLEOTIDE SEQUENCE</scope>
</reference>
<dbReference type="InterPro" id="IPR050834">
    <property type="entry name" value="Glycosyltransf_2"/>
</dbReference>
<proteinExistence type="predicted"/>
<dbReference type="EMBL" id="CAEZSJ010000093">
    <property type="protein sequence ID" value="CAB4541741.1"/>
    <property type="molecule type" value="Genomic_DNA"/>
</dbReference>
<dbReference type="PANTHER" id="PTHR43685">
    <property type="entry name" value="GLYCOSYLTRANSFERASE"/>
    <property type="match status" value="1"/>
</dbReference>
<gene>
    <name evidence="2" type="ORF">UFOPK1425_00594</name>
</gene>
<evidence type="ECO:0000259" key="1">
    <source>
        <dbReference type="Pfam" id="PF00535"/>
    </source>
</evidence>
<organism evidence="2">
    <name type="scientific">freshwater metagenome</name>
    <dbReference type="NCBI Taxonomy" id="449393"/>
    <lineage>
        <taxon>unclassified sequences</taxon>
        <taxon>metagenomes</taxon>
        <taxon>ecological metagenomes</taxon>
    </lineage>
</organism>